<organism evidence="2 3">
    <name type="scientific">Flavobacterium chungnamense</name>
    <dbReference type="NCBI Taxonomy" id="706182"/>
    <lineage>
        <taxon>Bacteria</taxon>
        <taxon>Pseudomonadati</taxon>
        <taxon>Bacteroidota</taxon>
        <taxon>Flavobacteriia</taxon>
        <taxon>Flavobacteriales</taxon>
        <taxon>Flavobacteriaceae</taxon>
        <taxon>Flavobacterium</taxon>
    </lineage>
</organism>
<keyword evidence="1" id="KW-0812">Transmembrane</keyword>
<keyword evidence="1" id="KW-0472">Membrane</keyword>
<sequence length="69" mass="7800">MKKLVVKSLKVFGITIAVLLLVMFLFPIIFPGKIEKGIKSFANENLKGELNFKEANLSFFNHFPSLTLD</sequence>
<name>A0ABP7UIA5_9FLAO</name>
<comment type="caution">
    <text evidence="2">The sequence shown here is derived from an EMBL/GenBank/DDBJ whole genome shotgun (WGS) entry which is preliminary data.</text>
</comment>
<accession>A0ABP7UIA5</accession>
<evidence type="ECO:0000313" key="2">
    <source>
        <dbReference type="EMBL" id="GAA4044110.1"/>
    </source>
</evidence>
<dbReference type="EMBL" id="BAABCS010000004">
    <property type="protein sequence ID" value="GAA4044110.1"/>
    <property type="molecule type" value="Genomic_DNA"/>
</dbReference>
<evidence type="ECO:0008006" key="4">
    <source>
        <dbReference type="Google" id="ProtNLM"/>
    </source>
</evidence>
<keyword evidence="1" id="KW-1133">Transmembrane helix</keyword>
<evidence type="ECO:0000256" key="1">
    <source>
        <dbReference type="SAM" id="Phobius"/>
    </source>
</evidence>
<keyword evidence="3" id="KW-1185">Reference proteome</keyword>
<proteinExistence type="predicted"/>
<gene>
    <name evidence="2" type="ORF">GCM10022388_06690</name>
</gene>
<reference evidence="3" key="1">
    <citation type="journal article" date="2019" name="Int. J. Syst. Evol. Microbiol.">
        <title>The Global Catalogue of Microorganisms (GCM) 10K type strain sequencing project: providing services to taxonomists for standard genome sequencing and annotation.</title>
        <authorList>
            <consortium name="The Broad Institute Genomics Platform"/>
            <consortium name="The Broad Institute Genome Sequencing Center for Infectious Disease"/>
            <person name="Wu L."/>
            <person name="Ma J."/>
        </authorList>
    </citation>
    <scope>NUCLEOTIDE SEQUENCE [LARGE SCALE GENOMIC DNA]</scope>
    <source>
        <strain evidence="3">JCM 17068</strain>
    </source>
</reference>
<dbReference type="RefSeq" id="WP_345090677.1">
    <property type="nucleotide sequence ID" value="NZ_BAABCS010000004.1"/>
</dbReference>
<feature type="transmembrane region" description="Helical" evidence="1">
    <location>
        <begin position="12"/>
        <end position="30"/>
    </location>
</feature>
<evidence type="ECO:0000313" key="3">
    <source>
        <dbReference type="Proteomes" id="UP001500426"/>
    </source>
</evidence>
<dbReference type="Proteomes" id="UP001500426">
    <property type="component" value="Unassembled WGS sequence"/>
</dbReference>
<protein>
    <recommendedName>
        <fullName evidence="4">AsmA family protein</fullName>
    </recommendedName>
</protein>